<feature type="transmembrane region" description="Helical" evidence="1">
    <location>
        <begin position="202"/>
        <end position="221"/>
    </location>
</feature>
<feature type="transmembrane region" description="Helical" evidence="1">
    <location>
        <begin position="30"/>
        <end position="51"/>
    </location>
</feature>
<evidence type="ECO:0000256" key="1">
    <source>
        <dbReference type="SAM" id="Phobius"/>
    </source>
</evidence>
<keyword evidence="1" id="KW-1133">Transmembrane helix</keyword>
<dbReference type="EMBL" id="CP136336">
    <property type="protein sequence ID" value="WOB08990.1"/>
    <property type="molecule type" value="Genomic_DNA"/>
</dbReference>
<dbReference type="RefSeq" id="WP_316701933.1">
    <property type="nucleotide sequence ID" value="NZ_CP136336.1"/>
</dbReference>
<name>A0ABZ0CVK8_9BURK</name>
<gene>
    <name evidence="3" type="ORF">RXV79_02785</name>
</gene>
<evidence type="ECO:0000259" key="2">
    <source>
        <dbReference type="Pfam" id="PF01569"/>
    </source>
</evidence>
<dbReference type="Pfam" id="PF01569">
    <property type="entry name" value="PAP2"/>
    <property type="match status" value="1"/>
</dbReference>
<proteinExistence type="predicted"/>
<evidence type="ECO:0000313" key="4">
    <source>
        <dbReference type="Proteomes" id="UP001303946"/>
    </source>
</evidence>
<feature type="domain" description="Phosphatidic acid phosphatase type 2/haloperoxidase" evidence="2">
    <location>
        <begin position="144"/>
        <end position="225"/>
    </location>
</feature>
<keyword evidence="1" id="KW-0472">Membrane</keyword>
<reference evidence="3 4" key="1">
    <citation type="submission" date="2023-10" db="EMBL/GenBank/DDBJ databases">
        <title>Bacteria for the degradation of biodegradable plastic PBAT(Polybutylene adipate terephthalate).</title>
        <authorList>
            <person name="Weon H.-Y."/>
            <person name="Yeon J."/>
        </authorList>
    </citation>
    <scope>NUCLEOTIDE SEQUENCE [LARGE SCALE GENOMIC DNA]</scope>
    <source>
        <strain evidence="3 4">SBD 7-3</strain>
    </source>
</reference>
<keyword evidence="4" id="KW-1185">Reference proteome</keyword>
<dbReference type="Gene3D" id="1.20.144.10">
    <property type="entry name" value="Phosphatidic acid phosphatase type 2/haloperoxidase"/>
    <property type="match status" value="1"/>
</dbReference>
<protein>
    <submittedName>
        <fullName evidence="3">Phosphatase PAP2 family protein</fullName>
    </submittedName>
</protein>
<dbReference type="Proteomes" id="UP001303946">
    <property type="component" value="Chromosome"/>
</dbReference>
<dbReference type="InterPro" id="IPR000326">
    <property type="entry name" value="PAP2/HPO"/>
</dbReference>
<feature type="transmembrane region" description="Helical" evidence="1">
    <location>
        <begin position="154"/>
        <end position="171"/>
    </location>
</feature>
<feature type="transmembrane region" description="Helical" evidence="1">
    <location>
        <begin position="178"/>
        <end position="196"/>
    </location>
</feature>
<evidence type="ECO:0000313" key="3">
    <source>
        <dbReference type="EMBL" id="WOB08990.1"/>
    </source>
</evidence>
<feature type="transmembrane region" description="Helical" evidence="1">
    <location>
        <begin position="101"/>
        <end position="122"/>
    </location>
</feature>
<organism evidence="3 4">
    <name type="scientific">Piscinibacter gummiphilus</name>
    <dbReference type="NCBI Taxonomy" id="946333"/>
    <lineage>
        <taxon>Bacteria</taxon>
        <taxon>Pseudomonadati</taxon>
        <taxon>Pseudomonadota</taxon>
        <taxon>Betaproteobacteria</taxon>
        <taxon>Burkholderiales</taxon>
        <taxon>Sphaerotilaceae</taxon>
        <taxon>Piscinibacter</taxon>
    </lineage>
</organism>
<keyword evidence="1" id="KW-0812">Transmembrane</keyword>
<accession>A0ABZ0CVK8</accession>
<sequence>MSLPADLVAPAQTRPAGWAAELVARIRLHFILKTVGITAFIWVFFIGYFWVLRHPAYPVTLMPLTALDRAVPFQPVMLWPYLTLWFYVGIVAALTPSFRQLIVHGAWAAALCVAGLAIFYFWPTAVPPRAFDASGYAGFALLQGVDAPGNACPSMHVAVAVFTAIGLHSLLRGIGAPRWLRLLNVAWCAAIVYSTLATKQHVALDAVAGVLLGATFALFSLRWRPGGWSADAVGTGAADIIRRQ</sequence>
<feature type="transmembrane region" description="Helical" evidence="1">
    <location>
        <begin position="71"/>
        <end position="94"/>
    </location>
</feature>